<dbReference type="EMBL" id="FMYO01000001">
    <property type="protein sequence ID" value="SDB83689.1"/>
    <property type="molecule type" value="Genomic_DNA"/>
</dbReference>
<dbReference type="GO" id="GO:0005829">
    <property type="term" value="C:cytosol"/>
    <property type="evidence" value="ECO:0007669"/>
    <property type="project" value="TreeGrafter"/>
</dbReference>
<evidence type="ECO:0000313" key="5">
    <source>
        <dbReference type="Proteomes" id="UP000243468"/>
    </source>
</evidence>
<proteinExistence type="inferred from homology"/>
<dbReference type="RefSeq" id="WP_092818265.1">
    <property type="nucleotide sequence ID" value="NZ_BAABKJ010000007.1"/>
</dbReference>
<dbReference type="PANTHER" id="PTHR36540">
    <property type="entry name" value="PYRIMIDINE/PURINE NUCLEOSIDE PHOSPHORYLASE"/>
    <property type="match status" value="1"/>
</dbReference>
<evidence type="ECO:0000256" key="3">
    <source>
        <dbReference type="HAMAP-Rule" id="MF_01537"/>
    </source>
</evidence>
<evidence type="ECO:0000313" key="4">
    <source>
        <dbReference type="EMBL" id="SDB83689.1"/>
    </source>
</evidence>
<dbReference type="EC" id="2.4.2.2" evidence="3"/>
<dbReference type="PANTHER" id="PTHR36540:SF1">
    <property type="entry name" value="PYRIMIDINE_PURINE NUCLEOSIDE PHOSPHORYLASE"/>
    <property type="match status" value="1"/>
</dbReference>
<keyword evidence="5" id="KW-1185">Reference proteome</keyword>
<dbReference type="GO" id="GO:0004850">
    <property type="term" value="F:uridine phosphorylase activity"/>
    <property type="evidence" value="ECO:0007669"/>
    <property type="project" value="RHEA"/>
</dbReference>
<protein>
    <recommendedName>
        <fullName evidence="3">Pyrimidine/purine nucleoside phosphorylase</fullName>
        <ecNumber evidence="3">2.4.2.1</ecNumber>
        <ecNumber evidence="3">2.4.2.2</ecNumber>
    </recommendedName>
    <alternativeName>
        <fullName evidence="3">Adenosine phosphorylase</fullName>
    </alternativeName>
    <alternativeName>
        <fullName evidence="3">Cytidine phosphorylase</fullName>
    </alternativeName>
    <alternativeName>
        <fullName evidence="3">Guanosine phosphorylase</fullName>
    </alternativeName>
    <alternativeName>
        <fullName evidence="3">Inosine phosphorylase</fullName>
    </alternativeName>
    <alternativeName>
        <fullName evidence="3">Thymidine phosphorylase</fullName>
    </alternativeName>
    <alternativeName>
        <fullName evidence="3">Uridine phosphorylase</fullName>
    </alternativeName>
    <alternativeName>
        <fullName evidence="3">Xanthosine phosphorylase</fullName>
    </alternativeName>
</protein>
<dbReference type="InterPro" id="IPR011051">
    <property type="entry name" value="RmlC_Cupin_sf"/>
</dbReference>
<comment type="catalytic activity">
    <reaction evidence="3">
        <text>a purine D-ribonucleoside + phosphate = a purine nucleobase + alpha-D-ribose 1-phosphate</text>
        <dbReference type="Rhea" id="RHEA:19805"/>
        <dbReference type="ChEBI" id="CHEBI:26386"/>
        <dbReference type="ChEBI" id="CHEBI:43474"/>
        <dbReference type="ChEBI" id="CHEBI:57720"/>
        <dbReference type="ChEBI" id="CHEBI:142355"/>
        <dbReference type="EC" id="2.4.2.1"/>
    </reaction>
</comment>
<gene>
    <name evidence="3" type="primary">ppnP</name>
    <name evidence="4" type="ORF">SAMN05421732_101165</name>
</gene>
<dbReference type="InterPro" id="IPR009664">
    <property type="entry name" value="Ppnp"/>
</dbReference>
<comment type="catalytic activity">
    <reaction evidence="3">
        <text>uridine + phosphate = alpha-D-ribose 1-phosphate + uracil</text>
        <dbReference type="Rhea" id="RHEA:24388"/>
        <dbReference type="ChEBI" id="CHEBI:16704"/>
        <dbReference type="ChEBI" id="CHEBI:17568"/>
        <dbReference type="ChEBI" id="CHEBI:43474"/>
        <dbReference type="ChEBI" id="CHEBI:57720"/>
        <dbReference type="EC" id="2.4.2.2"/>
    </reaction>
</comment>
<comment type="catalytic activity">
    <reaction evidence="3">
        <text>thymidine + phosphate = 2-deoxy-alpha-D-ribose 1-phosphate + thymine</text>
        <dbReference type="Rhea" id="RHEA:16037"/>
        <dbReference type="ChEBI" id="CHEBI:17748"/>
        <dbReference type="ChEBI" id="CHEBI:17821"/>
        <dbReference type="ChEBI" id="CHEBI:43474"/>
        <dbReference type="ChEBI" id="CHEBI:57259"/>
        <dbReference type="EC" id="2.4.2.2"/>
    </reaction>
</comment>
<dbReference type="CDD" id="cd20296">
    <property type="entry name" value="cupin_PpnP-like"/>
    <property type="match status" value="1"/>
</dbReference>
<dbReference type="HAMAP" id="MF_01537">
    <property type="entry name" value="Nucleos_phosphorylase_PpnP"/>
    <property type="match status" value="1"/>
</dbReference>
<dbReference type="InterPro" id="IPR014710">
    <property type="entry name" value="RmlC-like_jellyroll"/>
</dbReference>
<dbReference type="Gene3D" id="2.60.120.10">
    <property type="entry name" value="Jelly Rolls"/>
    <property type="match status" value="1"/>
</dbReference>
<dbReference type="AlphaFoldDB" id="A0A1G6GP37"/>
<comment type="catalytic activity">
    <reaction evidence="3">
        <text>guanosine + phosphate = alpha-D-ribose 1-phosphate + guanine</text>
        <dbReference type="Rhea" id="RHEA:13233"/>
        <dbReference type="ChEBI" id="CHEBI:16235"/>
        <dbReference type="ChEBI" id="CHEBI:16750"/>
        <dbReference type="ChEBI" id="CHEBI:43474"/>
        <dbReference type="ChEBI" id="CHEBI:57720"/>
        <dbReference type="EC" id="2.4.2.1"/>
    </reaction>
</comment>
<evidence type="ECO:0000256" key="1">
    <source>
        <dbReference type="ARBA" id="ARBA00022676"/>
    </source>
</evidence>
<comment type="function">
    <text evidence="3">Catalyzes the phosphorolysis of diverse nucleosides, yielding D-ribose 1-phosphate and the respective free bases. Can use uridine, adenosine, guanosine, cytidine, thymidine, inosine and xanthosine as substrates. Also catalyzes the reverse reactions.</text>
</comment>
<comment type="catalytic activity">
    <reaction evidence="3">
        <text>xanthosine + phosphate = alpha-D-ribose 1-phosphate + xanthine</text>
        <dbReference type="Rhea" id="RHEA:27638"/>
        <dbReference type="ChEBI" id="CHEBI:17712"/>
        <dbReference type="ChEBI" id="CHEBI:18107"/>
        <dbReference type="ChEBI" id="CHEBI:43474"/>
        <dbReference type="ChEBI" id="CHEBI:57720"/>
        <dbReference type="EC" id="2.4.2.1"/>
    </reaction>
</comment>
<comment type="catalytic activity">
    <reaction evidence="3">
        <text>adenosine + phosphate = alpha-D-ribose 1-phosphate + adenine</text>
        <dbReference type="Rhea" id="RHEA:27642"/>
        <dbReference type="ChEBI" id="CHEBI:16335"/>
        <dbReference type="ChEBI" id="CHEBI:16708"/>
        <dbReference type="ChEBI" id="CHEBI:43474"/>
        <dbReference type="ChEBI" id="CHEBI:57720"/>
        <dbReference type="EC" id="2.4.2.1"/>
    </reaction>
</comment>
<evidence type="ECO:0000256" key="2">
    <source>
        <dbReference type="ARBA" id="ARBA00022679"/>
    </source>
</evidence>
<comment type="catalytic activity">
    <reaction evidence="3">
        <text>inosine + phosphate = alpha-D-ribose 1-phosphate + hypoxanthine</text>
        <dbReference type="Rhea" id="RHEA:27646"/>
        <dbReference type="ChEBI" id="CHEBI:17368"/>
        <dbReference type="ChEBI" id="CHEBI:17596"/>
        <dbReference type="ChEBI" id="CHEBI:43474"/>
        <dbReference type="ChEBI" id="CHEBI:57720"/>
        <dbReference type="EC" id="2.4.2.1"/>
    </reaction>
</comment>
<sequence length="108" mass="12277">MSTQFNFVSVKKKSNIHFDGCSISHVIELKDGTKKTLGVILPTEHPLVFETQVAERIEIVSGKCLVQIGNNHESQTYYAGESFYVPKNTQFKIITDDIIDYVCHLEDR</sequence>
<dbReference type="Proteomes" id="UP000243468">
    <property type="component" value="Unassembled WGS sequence"/>
</dbReference>
<keyword evidence="2 3" id="KW-0808">Transferase</keyword>
<dbReference type="GO" id="GO:0004731">
    <property type="term" value="F:purine-nucleoside phosphorylase activity"/>
    <property type="evidence" value="ECO:0007669"/>
    <property type="project" value="UniProtKB-UniRule"/>
</dbReference>
<dbReference type="GO" id="GO:0047975">
    <property type="term" value="F:guanosine phosphorylase activity"/>
    <property type="evidence" value="ECO:0007669"/>
    <property type="project" value="RHEA"/>
</dbReference>
<dbReference type="SUPFAM" id="SSF51182">
    <property type="entry name" value="RmlC-like cupins"/>
    <property type="match status" value="1"/>
</dbReference>
<keyword evidence="1 3" id="KW-0328">Glycosyltransferase</keyword>
<accession>A0A1G6GP37</accession>
<dbReference type="GO" id="GO:0009032">
    <property type="term" value="F:thymidine phosphorylase activity"/>
    <property type="evidence" value="ECO:0007669"/>
    <property type="project" value="RHEA"/>
</dbReference>
<dbReference type="EC" id="2.4.2.1" evidence="3"/>
<reference evidence="5" key="1">
    <citation type="submission" date="2016-09" db="EMBL/GenBank/DDBJ databases">
        <authorList>
            <person name="Varghese N."/>
            <person name="Submissions S."/>
        </authorList>
    </citation>
    <scope>NUCLEOTIDE SEQUENCE [LARGE SCALE GENOMIC DNA]</scope>
    <source>
        <strain evidence="5">ANC 4667</strain>
    </source>
</reference>
<dbReference type="OrthoDB" id="9793848at2"/>
<comment type="catalytic activity">
    <reaction evidence="3">
        <text>cytidine + phosphate = cytosine + alpha-D-ribose 1-phosphate</text>
        <dbReference type="Rhea" id="RHEA:52540"/>
        <dbReference type="ChEBI" id="CHEBI:16040"/>
        <dbReference type="ChEBI" id="CHEBI:17562"/>
        <dbReference type="ChEBI" id="CHEBI:43474"/>
        <dbReference type="ChEBI" id="CHEBI:57720"/>
        <dbReference type="EC" id="2.4.2.2"/>
    </reaction>
</comment>
<name>A0A1G6GP37_9GAMM</name>
<dbReference type="Pfam" id="PF06865">
    <property type="entry name" value="Ppnp"/>
    <property type="match status" value="1"/>
</dbReference>
<comment type="similarity">
    <text evidence="3">Belongs to the nucleoside phosphorylase PpnP family.</text>
</comment>
<organism evidence="4 5">
    <name type="scientific">Acinetobacter kookii</name>
    <dbReference type="NCBI Taxonomy" id="1226327"/>
    <lineage>
        <taxon>Bacteria</taxon>
        <taxon>Pseudomonadati</taxon>
        <taxon>Pseudomonadota</taxon>
        <taxon>Gammaproteobacteria</taxon>
        <taxon>Moraxellales</taxon>
        <taxon>Moraxellaceae</taxon>
        <taxon>Acinetobacter</taxon>
    </lineage>
</organism>